<organism evidence="2 3">
    <name type="scientific">Alicyclobacillus fastidiosus</name>
    <dbReference type="NCBI Taxonomy" id="392011"/>
    <lineage>
        <taxon>Bacteria</taxon>
        <taxon>Bacillati</taxon>
        <taxon>Bacillota</taxon>
        <taxon>Bacilli</taxon>
        <taxon>Bacillales</taxon>
        <taxon>Alicyclobacillaceae</taxon>
        <taxon>Alicyclobacillus</taxon>
    </lineage>
</organism>
<dbReference type="SUPFAM" id="SSF47413">
    <property type="entry name" value="lambda repressor-like DNA-binding domains"/>
    <property type="match status" value="1"/>
</dbReference>
<sequence>MGKPTKLKLALVHAGILQEDLMRMTGIPRNTISRIANGTVPTLRHAQKIARALGTTVDELWPLEESEHED</sequence>
<dbReference type="CDD" id="cd00093">
    <property type="entry name" value="HTH_XRE"/>
    <property type="match status" value="1"/>
</dbReference>
<reference evidence="2 3" key="1">
    <citation type="journal article" date="2024" name="Int. J. Mol. Sci.">
        <title>Exploration of Alicyclobacillus spp. Genome in Search of Antibiotic Resistance.</title>
        <authorList>
            <person name="Bucka-Kolendo J."/>
            <person name="Kiousi D.E."/>
            <person name="Dekowska A."/>
            <person name="Mikolajczuk-Szczyrba A."/>
            <person name="Karadedos D.M."/>
            <person name="Michael P."/>
            <person name="Galanis A."/>
            <person name="Sokolowska B."/>
        </authorList>
    </citation>
    <scope>NUCLEOTIDE SEQUENCE [LARGE SCALE GENOMIC DNA]</scope>
    <source>
        <strain evidence="2 3">KKP 3000</strain>
    </source>
</reference>
<name>A0ABV5AI95_9BACL</name>
<dbReference type="PROSITE" id="PS50943">
    <property type="entry name" value="HTH_CROC1"/>
    <property type="match status" value="1"/>
</dbReference>
<comment type="caution">
    <text evidence="2">The sequence shown here is derived from an EMBL/GenBank/DDBJ whole genome shotgun (WGS) entry which is preliminary data.</text>
</comment>
<feature type="domain" description="HTH cro/C1-type" evidence="1">
    <location>
        <begin position="7"/>
        <end position="60"/>
    </location>
</feature>
<dbReference type="Proteomes" id="UP001579974">
    <property type="component" value="Unassembled WGS sequence"/>
</dbReference>
<accession>A0ABV5AI95</accession>
<dbReference type="Pfam" id="PF01381">
    <property type="entry name" value="HTH_3"/>
    <property type="match status" value="1"/>
</dbReference>
<dbReference type="SMART" id="SM00530">
    <property type="entry name" value="HTH_XRE"/>
    <property type="match status" value="1"/>
</dbReference>
<dbReference type="InterPro" id="IPR001387">
    <property type="entry name" value="Cro/C1-type_HTH"/>
</dbReference>
<dbReference type="Gene3D" id="1.10.260.40">
    <property type="entry name" value="lambda repressor-like DNA-binding domains"/>
    <property type="match status" value="1"/>
</dbReference>
<proteinExistence type="predicted"/>
<dbReference type="EMBL" id="JBDXSU010000016">
    <property type="protein sequence ID" value="MFB5191994.1"/>
    <property type="molecule type" value="Genomic_DNA"/>
</dbReference>
<evidence type="ECO:0000313" key="2">
    <source>
        <dbReference type="EMBL" id="MFB5191994.1"/>
    </source>
</evidence>
<gene>
    <name evidence="2" type="ORF">KKP3000_000786</name>
</gene>
<keyword evidence="3" id="KW-1185">Reference proteome</keyword>
<evidence type="ECO:0000313" key="3">
    <source>
        <dbReference type="Proteomes" id="UP001579974"/>
    </source>
</evidence>
<dbReference type="RefSeq" id="WP_275476011.1">
    <property type="nucleotide sequence ID" value="NZ_CP162940.1"/>
</dbReference>
<evidence type="ECO:0000259" key="1">
    <source>
        <dbReference type="PROSITE" id="PS50943"/>
    </source>
</evidence>
<protein>
    <submittedName>
        <fullName evidence="2">Helix-turn-helix transcriptional regulator</fullName>
    </submittedName>
</protein>
<dbReference type="InterPro" id="IPR010982">
    <property type="entry name" value="Lambda_DNA-bd_dom_sf"/>
</dbReference>